<dbReference type="GO" id="GO:0005199">
    <property type="term" value="F:structural constituent of cell wall"/>
    <property type="evidence" value="ECO:0007669"/>
    <property type="project" value="InterPro"/>
</dbReference>
<feature type="signal peptide" evidence="6">
    <location>
        <begin position="1"/>
        <end position="22"/>
    </location>
</feature>
<protein>
    <recommendedName>
        <fullName evidence="6">Hydrophobin</fullName>
    </recommendedName>
</protein>
<comment type="caution">
    <text evidence="7">The sequence shown here is derived from an EMBL/GenBank/DDBJ whole genome shotgun (WGS) entry which is preliminary data.</text>
</comment>
<name>A0AAD5YDT6_9APHY</name>
<dbReference type="EMBL" id="JANAWD010000678">
    <property type="protein sequence ID" value="KAJ3476691.1"/>
    <property type="molecule type" value="Genomic_DNA"/>
</dbReference>
<keyword evidence="3 6" id="KW-0134">Cell wall</keyword>
<evidence type="ECO:0000313" key="7">
    <source>
        <dbReference type="EMBL" id="KAJ3476691.1"/>
    </source>
</evidence>
<evidence type="ECO:0000256" key="2">
    <source>
        <dbReference type="ARBA" id="ARBA00010446"/>
    </source>
</evidence>
<feature type="chain" id="PRO_5041772089" description="Hydrophobin" evidence="6">
    <location>
        <begin position="23"/>
        <end position="142"/>
    </location>
</feature>
<dbReference type="Pfam" id="PF01185">
    <property type="entry name" value="Hydrophobin"/>
    <property type="match status" value="1"/>
</dbReference>
<evidence type="ECO:0000313" key="8">
    <source>
        <dbReference type="Proteomes" id="UP001212997"/>
    </source>
</evidence>
<evidence type="ECO:0000256" key="1">
    <source>
        <dbReference type="ARBA" id="ARBA00004191"/>
    </source>
</evidence>
<reference evidence="7" key="1">
    <citation type="submission" date="2022-07" db="EMBL/GenBank/DDBJ databases">
        <title>Genome Sequence of Physisporinus lineatus.</title>
        <authorList>
            <person name="Buettner E."/>
        </authorList>
    </citation>
    <scope>NUCLEOTIDE SEQUENCE</scope>
    <source>
        <strain evidence="7">VT162</strain>
    </source>
</reference>
<dbReference type="CDD" id="cd23507">
    <property type="entry name" value="hydrophobin_I"/>
    <property type="match status" value="1"/>
</dbReference>
<comment type="subcellular location">
    <subcellularLocation>
        <location evidence="1 6">Secreted</location>
        <location evidence="1 6">Cell wall</location>
    </subcellularLocation>
</comment>
<evidence type="ECO:0000256" key="3">
    <source>
        <dbReference type="ARBA" id="ARBA00022512"/>
    </source>
</evidence>
<dbReference type="InterPro" id="IPR001338">
    <property type="entry name" value="Class_I_Hydrophobin"/>
</dbReference>
<keyword evidence="8" id="KW-1185">Reference proteome</keyword>
<dbReference type="AlphaFoldDB" id="A0AAD5YDT6"/>
<evidence type="ECO:0000256" key="6">
    <source>
        <dbReference type="RuleBase" id="RU365009"/>
    </source>
</evidence>
<organism evidence="7 8">
    <name type="scientific">Meripilus lineatus</name>
    <dbReference type="NCBI Taxonomy" id="2056292"/>
    <lineage>
        <taxon>Eukaryota</taxon>
        <taxon>Fungi</taxon>
        <taxon>Dikarya</taxon>
        <taxon>Basidiomycota</taxon>
        <taxon>Agaricomycotina</taxon>
        <taxon>Agaricomycetes</taxon>
        <taxon>Polyporales</taxon>
        <taxon>Meripilaceae</taxon>
        <taxon>Meripilus</taxon>
    </lineage>
</organism>
<accession>A0AAD5YDT6</accession>
<sequence length="142" mass="13878">MFSRPTQTIISALFFFIVFVTASPVSAPLPSADDPTPVVTAAPTATPTGSSGNCNTGPMQCCNSLQSSNSGGLGALLGLLGVIGPLTGLIGLDCSPISVIGAGSGGCSATPVCCENNNVGGLLSVWLCAPLSLSTLSGGGIY</sequence>
<dbReference type="SMART" id="SM00075">
    <property type="entry name" value="HYDRO"/>
    <property type="match status" value="1"/>
</dbReference>
<comment type="similarity">
    <text evidence="2 6">Belongs to the fungal hydrophobin family.</text>
</comment>
<keyword evidence="4 6" id="KW-0964">Secreted</keyword>
<proteinExistence type="inferred from homology"/>
<evidence type="ECO:0000256" key="5">
    <source>
        <dbReference type="ARBA" id="ARBA00023157"/>
    </source>
</evidence>
<gene>
    <name evidence="7" type="ORF">NLI96_g10986</name>
</gene>
<dbReference type="Proteomes" id="UP001212997">
    <property type="component" value="Unassembled WGS sequence"/>
</dbReference>
<keyword evidence="6" id="KW-0732">Signal</keyword>
<dbReference type="GO" id="GO:0009277">
    <property type="term" value="C:fungal-type cell wall"/>
    <property type="evidence" value="ECO:0007669"/>
    <property type="project" value="InterPro"/>
</dbReference>
<keyword evidence="5 6" id="KW-1015">Disulfide bond</keyword>
<evidence type="ECO:0000256" key="4">
    <source>
        <dbReference type="ARBA" id="ARBA00022525"/>
    </source>
</evidence>